<evidence type="ECO:0008006" key="3">
    <source>
        <dbReference type="Google" id="ProtNLM"/>
    </source>
</evidence>
<dbReference type="EMBL" id="JALNTZ010000007">
    <property type="protein sequence ID" value="KAJ3646122.1"/>
    <property type="molecule type" value="Genomic_DNA"/>
</dbReference>
<name>A0AA38I1I4_9CUCU</name>
<dbReference type="AlphaFoldDB" id="A0AA38I1I4"/>
<proteinExistence type="predicted"/>
<dbReference type="PANTHER" id="PTHR37445">
    <property type="entry name" value="PROTEIN CBG24663"/>
    <property type="match status" value="1"/>
</dbReference>
<sequence>MLICPNCSLDVSNSSSLPCDACQKPLHLKCIGLSENDVKWTRSKSKAVKVVCSNCNNNISQFKDLKSTIAALQNEIATSITNLRADFEAKLNDLQISINNKQSDRFEDIVTEVTERQNRKKNLIMFGVDEQQVELDQVHSSERDQSSVKDILKCINPSFDDDNIKIQRLGRRSDTKARPIKIILRNDLEVLSFIKNAKTLRNSPEHKKVSISFDKTPRQIDYYKQVKNDMIIRLNNGETNLRIRHVNGIPKIVKSLN</sequence>
<dbReference type="Proteomes" id="UP001168821">
    <property type="component" value="Unassembled WGS sequence"/>
</dbReference>
<dbReference type="InterPro" id="IPR013083">
    <property type="entry name" value="Znf_RING/FYVE/PHD"/>
</dbReference>
<dbReference type="InterPro" id="IPR011011">
    <property type="entry name" value="Znf_FYVE_PHD"/>
</dbReference>
<dbReference type="SUPFAM" id="SSF57903">
    <property type="entry name" value="FYVE/PHD zinc finger"/>
    <property type="match status" value="1"/>
</dbReference>
<gene>
    <name evidence="1" type="ORF">Zmor_023725</name>
</gene>
<accession>A0AA38I1I4</accession>
<dbReference type="PANTHER" id="PTHR37445:SF3">
    <property type="entry name" value="ZINC FINGER PHD-TYPE DOMAIN-CONTAINING PROTEIN"/>
    <property type="match status" value="1"/>
</dbReference>
<keyword evidence="2" id="KW-1185">Reference proteome</keyword>
<evidence type="ECO:0000313" key="1">
    <source>
        <dbReference type="EMBL" id="KAJ3646122.1"/>
    </source>
</evidence>
<dbReference type="Gene3D" id="3.30.40.10">
    <property type="entry name" value="Zinc/RING finger domain, C3HC4 (zinc finger)"/>
    <property type="match status" value="1"/>
</dbReference>
<evidence type="ECO:0000313" key="2">
    <source>
        <dbReference type="Proteomes" id="UP001168821"/>
    </source>
</evidence>
<reference evidence="1" key="1">
    <citation type="journal article" date="2023" name="G3 (Bethesda)">
        <title>Whole genome assemblies of Zophobas morio and Tenebrio molitor.</title>
        <authorList>
            <person name="Kaur S."/>
            <person name="Stinson S.A."/>
            <person name="diCenzo G.C."/>
        </authorList>
    </citation>
    <scope>NUCLEOTIDE SEQUENCE</scope>
    <source>
        <strain evidence="1">QUZm001</strain>
    </source>
</reference>
<protein>
    <recommendedName>
        <fullName evidence="3">Zinc finger PHD-type domain-containing protein</fullName>
    </recommendedName>
</protein>
<comment type="caution">
    <text evidence="1">The sequence shown here is derived from an EMBL/GenBank/DDBJ whole genome shotgun (WGS) entry which is preliminary data.</text>
</comment>
<organism evidence="1 2">
    <name type="scientific">Zophobas morio</name>
    <dbReference type="NCBI Taxonomy" id="2755281"/>
    <lineage>
        <taxon>Eukaryota</taxon>
        <taxon>Metazoa</taxon>
        <taxon>Ecdysozoa</taxon>
        <taxon>Arthropoda</taxon>
        <taxon>Hexapoda</taxon>
        <taxon>Insecta</taxon>
        <taxon>Pterygota</taxon>
        <taxon>Neoptera</taxon>
        <taxon>Endopterygota</taxon>
        <taxon>Coleoptera</taxon>
        <taxon>Polyphaga</taxon>
        <taxon>Cucujiformia</taxon>
        <taxon>Tenebrionidae</taxon>
        <taxon>Zophobas</taxon>
    </lineage>
</organism>